<feature type="region of interest" description="Disordered" evidence="2">
    <location>
        <begin position="56"/>
        <end position="82"/>
    </location>
</feature>
<dbReference type="PANTHER" id="PTHR31432">
    <property type="entry name" value="INTRAFLAGELLAR TRANSPORT PROTEIN 74 HOMOLOG"/>
    <property type="match status" value="1"/>
</dbReference>
<organism evidence="3 4">
    <name type="scientific">Taenia crassiceps</name>
    <dbReference type="NCBI Taxonomy" id="6207"/>
    <lineage>
        <taxon>Eukaryota</taxon>
        <taxon>Metazoa</taxon>
        <taxon>Spiralia</taxon>
        <taxon>Lophotrochozoa</taxon>
        <taxon>Platyhelminthes</taxon>
        <taxon>Cestoda</taxon>
        <taxon>Eucestoda</taxon>
        <taxon>Cyclophyllidea</taxon>
        <taxon>Taeniidae</taxon>
        <taxon>Taenia</taxon>
    </lineage>
</organism>
<sequence length="657" mass="74150">MNERQIRAKYLRVNVVTPRDLAEIGNQINKIQVRALQALHPFVFIDWDDPVENSPASFDRQASLGMRPGTSKLPPTGQPLPVGTATRLTTGLRQRLSTAAAAGSSSGTSALNTELSIEDRPITAQGLKTAPKGPQRWRRQVEDRAYFIGVLRGHINAITSELNTIVAQHEEAEKEAQSFVQYEKMAESLAAELRALQGELGDYNTLVDKATVGHDISTIELDWEDVKATNERAEITLERFFEERKKKEAQLKALEENIEQEKKIAETVVEEMDDEQKAAYLKLRDFNDHLLQQLTVGQSKITQLSKRRSELEADIAMSKIKQEAMRILGHLREVEAKRDQLQAEEANKEDPQAERERLLTKVKEDNRETANMEREIRELNEKICSDESALHQLITQMNDDSSNERTQKIWELQRREAQIEAFLASYETARAEEIEGLATTEDQIVRALERCAQYVVNTEQTMEMRGGGVGGGNGVETVTDQLKFKTRELSKSANTAEALDAEKTRLQRDLQRIDQLEGKITQELQTLKRNIASMEMDLKKFNDLTSVGEATEEKKAALRQEQERLQETRENLATLTAQLTDECTAAEVQLNGQETHLQLCALEKRLVASEQTRRALAESVATKRAASDFAPAAKKAQGLIRDYNEALKAALKNIFFR</sequence>
<reference evidence="3 4" key="1">
    <citation type="journal article" date="2022" name="Front. Cell. Infect. Microbiol.">
        <title>The Genomes of Two Strains of Taenia crassiceps the Animal Model for the Study of Human Cysticercosis.</title>
        <authorList>
            <person name="Bobes R.J."/>
            <person name="Estrada K."/>
            <person name="Rios-Valencia D.G."/>
            <person name="Calderon-Gallegos A."/>
            <person name="de la Torre P."/>
            <person name="Carrero J.C."/>
            <person name="Sanchez-Flores A."/>
            <person name="Laclette J.P."/>
        </authorList>
    </citation>
    <scope>NUCLEOTIDE SEQUENCE [LARGE SCALE GENOMIC DNA]</scope>
    <source>
        <strain evidence="3">WFUcys</strain>
    </source>
</reference>
<feature type="coiled-coil region" evidence="1">
    <location>
        <begin position="489"/>
        <end position="578"/>
    </location>
</feature>
<name>A0ABR4Q7U7_9CEST</name>
<dbReference type="EMBL" id="JAKROA010000007">
    <property type="protein sequence ID" value="KAL5105768.1"/>
    <property type="molecule type" value="Genomic_DNA"/>
</dbReference>
<evidence type="ECO:0000313" key="4">
    <source>
        <dbReference type="Proteomes" id="UP001651158"/>
    </source>
</evidence>
<dbReference type="InterPro" id="IPR029602">
    <property type="entry name" value="IFT74"/>
</dbReference>
<keyword evidence="1" id="KW-0175">Coiled coil</keyword>
<dbReference type="PANTHER" id="PTHR31432:SF0">
    <property type="entry name" value="INTRAFLAGELLAR TRANSPORT PROTEIN 74 HOMOLOG"/>
    <property type="match status" value="1"/>
</dbReference>
<gene>
    <name evidence="3" type="ORF">TcWFU_004251</name>
</gene>
<feature type="coiled-coil region" evidence="1">
    <location>
        <begin position="155"/>
        <end position="199"/>
    </location>
</feature>
<proteinExistence type="predicted"/>
<accession>A0ABR4Q7U7</accession>
<evidence type="ECO:0000256" key="2">
    <source>
        <dbReference type="SAM" id="MobiDB-lite"/>
    </source>
</evidence>
<dbReference type="Proteomes" id="UP001651158">
    <property type="component" value="Unassembled WGS sequence"/>
</dbReference>
<evidence type="ECO:0000256" key="1">
    <source>
        <dbReference type="SAM" id="Coils"/>
    </source>
</evidence>
<feature type="coiled-coil region" evidence="1">
    <location>
        <begin position="324"/>
        <end position="382"/>
    </location>
</feature>
<feature type="coiled-coil region" evidence="1">
    <location>
        <begin position="230"/>
        <end position="275"/>
    </location>
</feature>
<comment type="caution">
    <text evidence="3">The sequence shown here is derived from an EMBL/GenBank/DDBJ whole genome shotgun (WGS) entry which is preliminary data.</text>
</comment>
<protein>
    <submittedName>
        <fullName evidence="3">Uncharacterized protein</fullName>
    </submittedName>
</protein>
<evidence type="ECO:0000313" key="3">
    <source>
        <dbReference type="EMBL" id="KAL5105768.1"/>
    </source>
</evidence>
<keyword evidence="4" id="KW-1185">Reference proteome</keyword>